<evidence type="ECO:0000313" key="3">
    <source>
        <dbReference type="Proteomes" id="UP000031036"/>
    </source>
</evidence>
<evidence type="ECO:0000256" key="1">
    <source>
        <dbReference type="SAM" id="Phobius"/>
    </source>
</evidence>
<sequence>MKAKAAENFASLNGFPSYLLAAYNPTGCRGVGLMIRTVQATIATLSKTVFFMVWRCLLYDSIDVLAMHLIQTTTFIIALDRFIVIVFPLTYRRMKAGGKGGLGAPGGGTPMGITRCGFVAIGSWKENKHFLCTSRF</sequence>
<keyword evidence="1" id="KW-1133">Transmembrane helix</keyword>
<reference evidence="2 3" key="1">
    <citation type="submission" date="2014-11" db="EMBL/GenBank/DDBJ databases">
        <title>Genetic blueprint of the zoonotic pathogen Toxocara canis.</title>
        <authorList>
            <person name="Zhu X.-Q."/>
            <person name="Korhonen P.K."/>
            <person name="Cai H."/>
            <person name="Young N.D."/>
            <person name="Nejsum P."/>
            <person name="von Samson-Himmelstjerna G."/>
            <person name="Boag P.R."/>
            <person name="Tan P."/>
            <person name="Li Q."/>
            <person name="Min J."/>
            <person name="Yang Y."/>
            <person name="Wang X."/>
            <person name="Fang X."/>
            <person name="Hall R.S."/>
            <person name="Hofmann A."/>
            <person name="Sternberg P.W."/>
            <person name="Jex A.R."/>
            <person name="Gasser R.B."/>
        </authorList>
    </citation>
    <scope>NUCLEOTIDE SEQUENCE [LARGE SCALE GENOMIC DNA]</scope>
    <source>
        <strain evidence="2">PN_DK_2014</strain>
    </source>
</reference>
<dbReference type="Proteomes" id="UP000031036">
    <property type="component" value="Unassembled WGS sequence"/>
</dbReference>
<protein>
    <submittedName>
        <fullName evidence="2">Uncharacterized protein</fullName>
    </submittedName>
</protein>
<accession>A0A0B2VBA3</accession>
<dbReference type="Gene3D" id="1.20.1070.10">
    <property type="entry name" value="Rhodopsin 7-helix transmembrane proteins"/>
    <property type="match status" value="1"/>
</dbReference>
<dbReference type="EMBL" id="JPKZ01001678">
    <property type="protein sequence ID" value="KHN80801.1"/>
    <property type="molecule type" value="Genomic_DNA"/>
</dbReference>
<feature type="transmembrane region" description="Helical" evidence="1">
    <location>
        <begin position="33"/>
        <end position="54"/>
    </location>
</feature>
<name>A0A0B2VBA3_TOXCA</name>
<dbReference type="AlphaFoldDB" id="A0A0B2VBA3"/>
<keyword evidence="1" id="KW-0472">Membrane</keyword>
<feature type="transmembrane region" description="Helical" evidence="1">
    <location>
        <begin position="66"/>
        <end position="89"/>
    </location>
</feature>
<dbReference type="SUPFAM" id="SSF81321">
    <property type="entry name" value="Family A G protein-coupled receptor-like"/>
    <property type="match status" value="1"/>
</dbReference>
<dbReference type="OrthoDB" id="5865532at2759"/>
<evidence type="ECO:0000313" key="2">
    <source>
        <dbReference type="EMBL" id="KHN80801.1"/>
    </source>
</evidence>
<comment type="caution">
    <text evidence="2">The sequence shown here is derived from an EMBL/GenBank/DDBJ whole genome shotgun (WGS) entry which is preliminary data.</text>
</comment>
<keyword evidence="1" id="KW-0812">Transmembrane</keyword>
<organism evidence="2 3">
    <name type="scientific">Toxocara canis</name>
    <name type="common">Canine roundworm</name>
    <dbReference type="NCBI Taxonomy" id="6265"/>
    <lineage>
        <taxon>Eukaryota</taxon>
        <taxon>Metazoa</taxon>
        <taxon>Ecdysozoa</taxon>
        <taxon>Nematoda</taxon>
        <taxon>Chromadorea</taxon>
        <taxon>Rhabditida</taxon>
        <taxon>Spirurina</taxon>
        <taxon>Ascaridomorpha</taxon>
        <taxon>Ascaridoidea</taxon>
        <taxon>Toxocaridae</taxon>
        <taxon>Toxocara</taxon>
    </lineage>
</organism>
<gene>
    <name evidence="2" type="ORF">Tcan_09877</name>
</gene>
<keyword evidence="3" id="KW-1185">Reference proteome</keyword>
<proteinExistence type="predicted"/>